<evidence type="ECO:0000313" key="2">
    <source>
        <dbReference type="EMBL" id="PVY41979.1"/>
    </source>
</evidence>
<keyword evidence="1" id="KW-1133">Transmembrane helix</keyword>
<gene>
    <name evidence="2" type="ORF">C8E01_104352</name>
</gene>
<dbReference type="Proteomes" id="UP000245466">
    <property type="component" value="Unassembled WGS sequence"/>
</dbReference>
<sequence length="154" mass="18291">MKKQYYIFPIFIILCLYYFLDYKRSFVHNKDKTEYITIWRKLGGQTYIIPGKYYSILPPSANYIKTLSSAKLYVIWNTSDENRDIALYVYSSFIQLNDLDGRVMLVNSYKDFFYRYGEFNKSTKSNIINTKYDFDLIDIGCLNVLFTLLPCPSN</sequence>
<keyword evidence="1" id="KW-0812">Transmembrane</keyword>
<reference evidence="2 3" key="1">
    <citation type="submission" date="2018-04" db="EMBL/GenBank/DDBJ databases">
        <title>Genomic Encyclopedia of Type Strains, Phase IV (KMG-IV): sequencing the most valuable type-strain genomes for metagenomic binning, comparative biology and taxonomic classification.</title>
        <authorList>
            <person name="Goeker M."/>
        </authorList>
    </citation>
    <scope>NUCLEOTIDE SEQUENCE [LARGE SCALE GENOMIC DNA]</scope>
    <source>
        <strain evidence="2 3">DSM 100231</strain>
    </source>
</reference>
<comment type="caution">
    <text evidence="2">The sequence shown here is derived from an EMBL/GenBank/DDBJ whole genome shotgun (WGS) entry which is preliminary data.</text>
</comment>
<keyword evidence="1" id="KW-0472">Membrane</keyword>
<protein>
    <submittedName>
        <fullName evidence="2">Uncharacterized protein</fullName>
    </submittedName>
</protein>
<name>A0A2U1AZW3_9BACT</name>
<keyword evidence="3" id="KW-1185">Reference proteome</keyword>
<evidence type="ECO:0000256" key="1">
    <source>
        <dbReference type="SAM" id="Phobius"/>
    </source>
</evidence>
<dbReference type="AlphaFoldDB" id="A0A2U1AZW3"/>
<dbReference type="EMBL" id="QEKI01000004">
    <property type="protein sequence ID" value="PVY41979.1"/>
    <property type="molecule type" value="Genomic_DNA"/>
</dbReference>
<organism evidence="2 3">
    <name type="scientific">Pontibacter virosus</name>
    <dbReference type="NCBI Taxonomy" id="1765052"/>
    <lineage>
        <taxon>Bacteria</taxon>
        <taxon>Pseudomonadati</taxon>
        <taxon>Bacteroidota</taxon>
        <taxon>Cytophagia</taxon>
        <taxon>Cytophagales</taxon>
        <taxon>Hymenobacteraceae</taxon>
        <taxon>Pontibacter</taxon>
    </lineage>
</organism>
<proteinExistence type="predicted"/>
<accession>A0A2U1AZW3</accession>
<feature type="transmembrane region" description="Helical" evidence="1">
    <location>
        <begin position="6"/>
        <end position="22"/>
    </location>
</feature>
<evidence type="ECO:0000313" key="3">
    <source>
        <dbReference type="Proteomes" id="UP000245466"/>
    </source>
</evidence>